<dbReference type="EMBL" id="LVCJ01000004">
    <property type="protein sequence ID" value="OAL39618.1"/>
    <property type="molecule type" value="Genomic_DNA"/>
</dbReference>
<feature type="compositionally biased region" description="Polar residues" evidence="1">
    <location>
        <begin position="39"/>
        <end position="48"/>
    </location>
</feature>
<sequence length="215" mass="24964">MAERPACEQGDLKRTESREEAHQAQHQLIEHFPHPYLENDNSTPTLSGSRIAAAHQVRSTKVLERIAFARSKGIRDRAVEQVEKRRQDERRAQSKARKDTATQERKTRREEENRAKREKRQESRDRAIQNKKLKAERKAQEKQVQDYYGIRGYDPSAGMLRSNRERAAQRTPDGQIQTSRNIDEVLNLRPRSSQTWGVEYGKPKQESGIGRHSPS</sequence>
<comment type="caution">
    <text evidence="2">The sequence shown here is derived from an EMBL/GenBank/DDBJ whole genome shotgun (WGS) entry which is preliminary data.</text>
</comment>
<evidence type="ECO:0000313" key="3">
    <source>
        <dbReference type="Proteomes" id="UP000185904"/>
    </source>
</evidence>
<evidence type="ECO:0000313" key="2">
    <source>
        <dbReference type="EMBL" id="OAL39618.1"/>
    </source>
</evidence>
<accession>A0A178DC61</accession>
<dbReference type="AlphaFoldDB" id="A0A178DC61"/>
<feature type="compositionally biased region" description="Basic and acidic residues" evidence="1">
    <location>
        <begin position="73"/>
        <end position="128"/>
    </location>
</feature>
<dbReference type="GeneID" id="34584440"/>
<reference evidence="2 3" key="1">
    <citation type="submission" date="2016-03" db="EMBL/GenBank/DDBJ databases">
        <title>The draft genome sequence of Fonsecaea nubica causative agent of cutaneous subcutaneous infection in human host.</title>
        <authorList>
            <person name="Costa F."/>
            <person name="Sybren D.H."/>
            <person name="Raittz R.T."/>
            <person name="Weiss V.A."/>
            <person name="Leao A.C."/>
            <person name="Gomes R."/>
            <person name="De Souza E.M."/>
            <person name="Pedrosa F.O."/>
            <person name="Steffens M.B."/>
            <person name="Bombassaro A."/>
            <person name="Tadra-Sfeir M.Z."/>
            <person name="Moreno L.F."/>
            <person name="Najafzadeh M.J."/>
            <person name="Felipe M.S."/>
            <person name="Teixeira M."/>
            <person name="Sun J."/>
            <person name="Xi L."/>
            <person name="Castro M.A."/>
            <person name="Vicente V.A."/>
        </authorList>
    </citation>
    <scope>NUCLEOTIDE SEQUENCE [LARGE SCALE GENOMIC DNA]</scope>
    <source>
        <strain evidence="2 3">CBS 269.64</strain>
    </source>
</reference>
<proteinExistence type="predicted"/>
<feature type="region of interest" description="Disordered" evidence="1">
    <location>
        <begin position="1"/>
        <end position="215"/>
    </location>
</feature>
<evidence type="ECO:0000256" key="1">
    <source>
        <dbReference type="SAM" id="MobiDB-lite"/>
    </source>
</evidence>
<dbReference type="Proteomes" id="UP000185904">
    <property type="component" value="Unassembled WGS sequence"/>
</dbReference>
<dbReference type="RefSeq" id="XP_022504630.1">
    <property type="nucleotide sequence ID" value="XM_022639322.1"/>
</dbReference>
<keyword evidence="3" id="KW-1185">Reference proteome</keyword>
<protein>
    <submittedName>
        <fullName evidence="2">Uncharacterized protein</fullName>
    </submittedName>
</protein>
<gene>
    <name evidence="2" type="ORF">AYO20_01015</name>
</gene>
<feature type="compositionally biased region" description="Basic and acidic residues" evidence="1">
    <location>
        <begin position="1"/>
        <end position="33"/>
    </location>
</feature>
<organism evidence="2 3">
    <name type="scientific">Fonsecaea nubica</name>
    <dbReference type="NCBI Taxonomy" id="856822"/>
    <lineage>
        <taxon>Eukaryota</taxon>
        <taxon>Fungi</taxon>
        <taxon>Dikarya</taxon>
        <taxon>Ascomycota</taxon>
        <taxon>Pezizomycotina</taxon>
        <taxon>Eurotiomycetes</taxon>
        <taxon>Chaetothyriomycetidae</taxon>
        <taxon>Chaetothyriales</taxon>
        <taxon>Herpotrichiellaceae</taxon>
        <taxon>Fonsecaea</taxon>
    </lineage>
</organism>
<dbReference type="OrthoDB" id="4148201at2759"/>
<name>A0A178DC61_9EURO</name>